<dbReference type="Proteomes" id="UP000242188">
    <property type="component" value="Unassembled WGS sequence"/>
</dbReference>
<sequence length="319" mass="36040">MGCQLGSEVQNSNFETSPRQEQKVKEINREVIPVFLREQSTHMHVEKTQFLHTHNIQSLCATDDGVWIASSDSTELVEMDNDGERVRSVEMVSGIEGISVSPLSGRLWMCCDDSTIREMTLPESADSPPEPAQIRFETGCMCICVTYNEYIVIGTYMDVTIYSQDGEVILSSQNVPGSHIVKPYKIAACKKTRRIAVADWDDAVCGGEDNPNVAVFNDRLEFLHRYNGVTKLLKKRKSETTRFLPYDLCFDPQGLLLVVDYKIRCINVIDTEGRFLRLLLALPSSTMSPICLSFHDNQLWVGCSDKSLKVYKYEDLAEN</sequence>
<comment type="caution">
    <text evidence="2">The sequence shown here is derived from an EMBL/GenBank/DDBJ whole genome shotgun (WGS) entry which is preliminary data.</text>
</comment>
<dbReference type="SUPFAM" id="SSF101898">
    <property type="entry name" value="NHL repeat"/>
    <property type="match status" value="1"/>
</dbReference>
<accession>A0A210PMB2</accession>
<keyword evidence="3" id="KW-1185">Reference proteome</keyword>
<evidence type="ECO:0000313" key="3">
    <source>
        <dbReference type="Proteomes" id="UP000242188"/>
    </source>
</evidence>
<dbReference type="Gene3D" id="2.120.10.30">
    <property type="entry name" value="TolB, C-terminal domain"/>
    <property type="match status" value="1"/>
</dbReference>
<proteinExistence type="predicted"/>
<protein>
    <submittedName>
        <fullName evidence="2">Uncharacterized protein</fullName>
    </submittedName>
</protein>
<feature type="compositionally biased region" description="Polar residues" evidence="1">
    <location>
        <begin position="7"/>
        <end position="17"/>
    </location>
</feature>
<dbReference type="InterPro" id="IPR011042">
    <property type="entry name" value="6-blade_b-propeller_TolB-like"/>
</dbReference>
<dbReference type="AlphaFoldDB" id="A0A210PMB2"/>
<feature type="region of interest" description="Disordered" evidence="1">
    <location>
        <begin position="1"/>
        <end position="22"/>
    </location>
</feature>
<evidence type="ECO:0000313" key="2">
    <source>
        <dbReference type="EMBL" id="OWF37611.1"/>
    </source>
</evidence>
<gene>
    <name evidence="2" type="ORF">KP79_PYT10420</name>
</gene>
<organism evidence="2 3">
    <name type="scientific">Mizuhopecten yessoensis</name>
    <name type="common">Japanese scallop</name>
    <name type="synonym">Patinopecten yessoensis</name>
    <dbReference type="NCBI Taxonomy" id="6573"/>
    <lineage>
        <taxon>Eukaryota</taxon>
        <taxon>Metazoa</taxon>
        <taxon>Spiralia</taxon>
        <taxon>Lophotrochozoa</taxon>
        <taxon>Mollusca</taxon>
        <taxon>Bivalvia</taxon>
        <taxon>Autobranchia</taxon>
        <taxon>Pteriomorphia</taxon>
        <taxon>Pectinida</taxon>
        <taxon>Pectinoidea</taxon>
        <taxon>Pectinidae</taxon>
        <taxon>Mizuhopecten</taxon>
    </lineage>
</organism>
<dbReference type="OrthoDB" id="10301362at2759"/>
<name>A0A210PMB2_MIZYE</name>
<dbReference type="EMBL" id="NEDP02005586">
    <property type="protein sequence ID" value="OWF37611.1"/>
    <property type="molecule type" value="Genomic_DNA"/>
</dbReference>
<evidence type="ECO:0000256" key="1">
    <source>
        <dbReference type="SAM" id="MobiDB-lite"/>
    </source>
</evidence>
<reference evidence="2 3" key="1">
    <citation type="journal article" date="2017" name="Nat. Ecol. Evol.">
        <title>Scallop genome provides insights into evolution of bilaterian karyotype and development.</title>
        <authorList>
            <person name="Wang S."/>
            <person name="Zhang J."/>
            <person name="Jiao W."/>
            <person name="Li J."/>
            <person name="Xun X."/>
            <person name="Sun Y."/>
            <person name="Guo X."/>
            <person name="Huan P."/>
            <person name="Dong B."/>
            <person name="Zhang L."/>
            <person name="Hu X."/>
            <person name="Sun X."/>
            <person name="Wang J."/>
            <person name="Zhao C."/>
            <person name="Wang Y."/>
            <person name="Wang D."/>
            <person name="Huang X."/>
            <person name="Wang R."/>
            <person name="Lv J."/>
            <person name="Li Y."/>
            <person name="Zhang Z."/>
            <person name="Liu B."/>
            <person name="Lu W."/>
            <person name="Hui Y."/>
            <person name="Liang J."/>
            <person name="Zhou Z."/>
            <person name="Hou R."/>
            <person name="Li X."/>
            <person name="Liu Y."/>
            <person name="Li H."/>
            <person name="Ning X."/>
            <person name="Lin Y."/>
            <person name="Zhao L."/>
            <person name="Xing Q."/>
            <person name="Dou J."/>
            <person name="Li Y."/>
            <person name="Mao J."/>
            <person name="Guo H."/>
            <person name="Dou H."/>
            <person name="Li T."/>
            <person name="Mu C."/>
            <person name="Jiang W."/>
            <person name="Fu Q."/>
            <person name="Fu X."/>
            <person name="Miao Y."/>
            <person name="Liu J."/>
            <person name="Yu Q."/>
            <person name="Li R."/>
            <person name="Liao H."/>
            <person name="Li X."/>
            <person name="Kong Y."/>
            <person name="Jiang Z."/>
            <person name="Chourrout D."/>
            <person name="Li R."/>
            <person name="Bao Z."/>
        </authorList>
    </citation>
    <scope>NUCLEOTIDE SEQUENCE [LARGE SCALE GENOMIC DNA]</scope>
    <source>
        <strain evidence="2 3">PY_sf001</strain>
    </source>
</reference>